<dbReference type="EMBL" id="CP110509">
    <property type="protein sequence ID" value="WMB28722.1"/>
    <property type="molecule type" value="Genomic_DNA"/>
</dbReference>
<dbReference type="SUPFAM" id="SSF54593">
    <property type="entry name" value="Glyoxalase/Bleomycin resistance protein/Dihydroxybiphenyl dioxygenase"/>
    <property type="match status" value="1"/>
</dbReference>
<gene>
    <name evidence="3" type="ORF">N1496_04480</name>
</gene>
<feature type="domain" description="CppA C-terminal" evidence="2">
    <location>
        <begin position="146"/>
        <end position="248"/>
    </location>
</feature>
<dbReference type="Gene3D" id="3.10.180.10">
    <property type="entry name" value="2,3-Dihydroxybiphenyl 1,2-Dioxygenase, domain 1"/>
    <property type="match status" value="1"/>
</dbReference>
<evidence type="ECO:0000259" key="2">
    <source>
        <dbReference type="Pfam" id="PF14507"/>
    </source>
</evidence>
<dbReference type="RefSeq" id="WP_018366537.1">
    <property type="nucleotide sequence ID" value="NZ_CP104407.1"/>
</dbReference>
<organism evidence="3 4">
    <name type="scientific">Streptococcus didelphis</name>
    <dbReference type="NCBI Taxonomy" id="102886"/>
    <lineage>
        <taxon>Bacteria</taxon>
        <taxon>Bacillati</taxon>
        <taxon>Bacillota</taxon>
        <taxon>Bacilli</taxon>
        <taxon>Lactobacillales</taxon>
        <taxon>Streptococcaceae</taxon>
        <taxon>Streptococcus</taxon>
    </lineage>
</organism>
<dbReference type="Proteomes" id="UP001238096">
    <property type="component" value="Chromosome"/>
</dbReference>
<evidence type="ECO:0000313" key="3">
    <source>
        <dbReference type="EMBL" id="WMB28722.1"/>
    </source>
</evidence>
<reference evidence="4" key="1">
    <citation type="submission" date="2022-10" db="EMBL/GenBank/DDBJ databases">
        <title>Streptococcus didelphis as causative of fatal infections in opossums (Didelphis albiventris).</title>
        <authorList>
            <person name="Breyer G.M."/>
            <person name="Da Silva M.E.R.J."/>
            <person name="Siqueira F.M."/>
        </authorList>
    </citation>
    <scope>NUCLEOTIDE SEQUENCE [LARGE SCALE GENOMIC DNA]</scope>
    <source>
        <strain evidence="4">LBVP101/21</strain>
    </source>
</reference>
<protein>
    <submittedName>
        <fullName evidence="3">CppA family protein</fullName>
    </submittedName>
</protein>
<sequence length="250" mass="28440">MTLLKDAVFGTPVLRVNNRQLNIDFYQKSLGFKLVYEENAIAVFTSCEAKKERFVIEESPATRTRAVEGPKKVNTIIVKTSSPWAIEQLLAHGAQADTVFIGKKGYAYQVTSPEGDCFLLHAEDDVAQLEVTDLPELEAEADFLGLPDFTFEKISLNVSDQDKARNFYQDLFDKEFPLELDFIQAQGPDLAIAPHMTWDLEILEVLVPKDYDLAELKVRLEEKGQEIYLDKKETILVLSDLSNIEIWFMK</sequence>
<dbReference type="InterPro" id="IPR032702">
    <property type="entry name" value="CppA_N"/>
</dbReference>
<dbReference type="Pfam" id="PF14507">
    <property type="entry name" value="CppA_C"/>
    <property type="match status" value="1"/>
</dbReference>
<dbReference type="InterPro" id="IPR032703">
    <property type="entry name" value="CppA_C"/>
</dbReference>
<accession>A0ABY9LIP8</accession>
<name>A0ABY9LIP8_9STRE</name>
<evidence type="ECO:0000313" key="4">
    <source>
        <dbReference type="Proteomes" id="UP001238096"/>
    </source>
</evidence>
<keyword evidence="4" id="KW-1185">Reference proteome</keyword>
<dbReference type="Gene3D" id="3.10.180.40">
    <property type="entry name" value="C3-degrading proteinase like domains"/>
    <property type="match status" value="1"/>
</dbReference>
<dbReference type="Pfam" id="PF14506">
    <property type="entry name" value="CppA_N"/>
    <property type="match status" value="1"/>
</dbReference>
<feature type="domain" description="CppA N-terminal" evidence="1">
    <location>
        <begin position="9"/>
        <end position="130"/>
    </location>
</feature>
<proteinExistence type="predicted"/>
<evidence type="ECO:0000259" key="1">
    <source>
        <dbReference type="Pfam" id="PF14506"/>
    </source>
</evidence>
<dbReference type="InterPro" id="IPR029068">
    <property type="entry name" value="Glyas_Bleomycin-R_OHBP_Dase"/>
</dbReference>